<dbReference type="Gene3D" id="1.25.40.10">
    <property type="entry name" value="Tetratricopeptide repeat domain"/>
    <property type="match status" value="2"/>
</dbReference>
<dbReference type="SUPFAM" id="SSF48452">
    <property type="entry name" value="TPR-like"/>
    <property type="match status" value="1"/>
</dbReference>
<dbReference type="PATRIC" id="fig|580047.4.peg.604"/>
<dbReference type="Proteomes" id="UP000009287">
    <property type="component" value="Chromosome"/>
</dbReference>
<dbReference type="PANTHER" id="PTHR37423:SF6">
    <property type="entry name" value="CELL DIVISION COORDINATOR CPOB"/>
    <property type="match status" value="1"/>
</dbReference>
<organism evidence="3 4">
    <name type="scientific">Chlamydia trachomatis serovar A (strain A2497)</name>
    <dbReference type="NCBI Taxonomy" id="580047"/>
    <lineage>
        <taxon>Bacteria</taxon>
        <taxon>Pseudomonadati</taxon>
        <taxon>Chlamydiota</taxon>
        <taxon>Chlamydiia</taxon>
        <taxon>Chlamydiales</taxon>
        <taxon>Chlamydiaceae</taxon>
        <taxon>Chlamydia/Chlamydophila group</taxon>
        <taxon>Chlamydia</taxon>
    </lineage>
</organism>
<dbReference type="AlphaFoldDB" id="G4NPG7"/>
<feature type="domain" description="Outer membrane lipoprotein BamD-like" evidence="2">
    <location>
        <begin position="190"/>
        <end position="338"/>
    </location>
</feature>
<evidence type="ECO:0000313" key="4">
    <source>
        <dbReference type="Proteomes" id="UP000009287"/>
    </source>
</evidence>
<name>G4NPG7_CHLT4</name>
<dbReference type="Pfam" id="PF13525">
    <property type="entry name" value="YfiO"/>
    <property type="match status" value="1"/>
</dbReference>
<dbReference type="PANTHER" id="PTHR37423">
    <property type="entry name" value="SOLUBLE LYTIC MUREIN TRANSGLYCOSYLASE-RELATED"/>
    <property type="match status" value="1"/>
</dbReference>
<dbReference type="Pfam" id="PF13174">
    <property type="entry name" value="TPR_6"/>
    <property type="match status" value="1"/>
</dbReference>
<proteinExistence type="predicted"/>
<dbReference type="SMART" id="SM00028">
    <property type="entry name" value="TPR"/>
    <property type="match status" value="4"/>
</dbReference>
<evidence type="ECO:0000259" key="2">
    <source>
        <dbReference type="Pfam" id="PF13525"/>
    </source>
</evidence>
<dbReference type="EMBL" id="CP002401">
    <property type="protein sequence ID" value="AEP35413.1"/>
    <property type="molecule type" value="Genomic_DNA"/>
</dbReference>
<gene>
    <name evidence="3" type="ordered locus">CTO_0597</name>
</gene>
<protein>
    <submittedName>
        <fullName evidence="3">Tetratricopeptide repeat family protein</fullName>
    </submittedName>
</protein>
<sequence>MTNSLFLFYDDALLLLSLRLAMKVILRALCLFLVLPCGCYARVPSFEPFRGAIAPNRYTPKHSPELYFEMGDKYFQAKKFKQALLCFGMITHHFPEHALHPKAQFLVGLCYLEMGHPDLADKALTQYQELADTEYSEQLFAIKYSIAQSFANGKRKNILPLEGFPKLLKADTDALRIFEEIVTAPSDADLKASALYAKGALLFARKEYSEAIKTLKKVSLQFPSHSLSPESFTLIAKIHCLQALQEPYNEQYLQDARMNAAALRKQHPNHPSNTEVENYIHHMCEAYASCLYSTGRFYEKKRKASSAKIYYSIALENFPDTSYVAKCNKRLERLSKQMS</sequence>
<accession>G4NPG7</accession>
<dbReference type="InterPro" id="IPR011990">
    <property type="entry name" value="TPR-like_helical_dom_sf"/>
</dbReference>
<keyword evidence="1" id="KW-0732">Signal</keyword>
<dbReference type="InterPro" id="IPR039565">
    <property type="entry name" value="BamD-like"/>
</dbReference>
<dbReference type="KEGG" id="cra:CTO_0597"/>
<dbReference type="InterPro" id="IPR019734">
    <property type="entry name" value="TPR_rpt"/>
</dbReference>
<evidence type="ECO:0000256" key="1">
    <source>
        <dbReference type="ARBA" id="ARBA00022729"/>
    </source>
</evidence>
<evidence type="ECO:0000313" key="3">
    <source>
        <dbReference type="EMBL" id="AEP35413.1"/>
    </source>
</evidence>
<reference evidence="3 4" key="1">
    <citation type="journal article" date="2011" name="J. Exp. Med.">
        <title>A live-attenuated chlamydial vaccine protects against trachoma in nonhuman primates.</title>
        <authorList>
            <person name="Kari L."/>
            <person name="Whitmire W.M."/>
            <person name="Olivares-Zavaleta N."/>
            <person name="Goheen M.M."/>
            <person name="Taylor L.D."/>
            <person name="Carlson J.H."/>
            <person name="Sturdevant G.L."/>
            <person name="Lu C."/>
            <person name="Bakios L.E."/>
            <person name="Randall L.B."/>
            <person name="Parnell M.J."/>
            <person name="Zhong G."/>
            <person name="Caldwell H.D."/>
        </authorList>
    </citation>
    <scope>NUCLEOTIDE SEQUENCE [LARGE SCALE GENOMIC DNA]</scope>
    <source>
        <strain evidence="3 4">A2497</strain>
    </source>
</reference>